<feature type="transmembrane region" description="Helical" evidence="1">
    <location>
        <begin position="180"/>
        <end position="199"/>
    </location>
</feature>
<keyword evidence="1" id="KW-1133">Transmembrane helix</keyword>
<dbReference type="InterPro" id="IPR009845">
    <property type="entry name" value="DUF1405"/>
</dbReference>
<feature type="transmembrane region" description="Helical" evidence="1">
    <location>
        <begin position="147"/>
        <end position="168"/>
    </location>
</feature>
<feature type="transmembrane region" description="Helical" evidence="1">
    <location>
        <begin position="26"/>
        <end position="45"/>
    </location>
</feature>
<protein>
    <submittedName>
        <fullName evidence="2">Membrane protein</fullName>
    </submittedName>
</protein>
<reference evidence="4" key="2">
    <citation type="submission" date="2015-01" db="EMBL/GenBank/DDBJ databases">
        <title>Comparative genome analysis of Bacillus coagulans HM-08, Clostridium butyricum HM-68, Bacillus subtilis HM-66 and Bacillus paralicheniformis BL-09.</title>
        <authorList>
            <person name="Zhang H."/>
        </authorList>
    </citation>
    <scope>NUCLEOTIDE SEQUENCE [LARGE SCALE GENOMIC DNA]</scope>
    <source>
        <strain evidence="4">HM-08</strain>
    </source>
</reference>
<evidence type="ECO:0000256" key="1">
    <source>
        <dbReference type="SAM" id="Phobius"/>
    </source>
</evidence>
<dbReference type="PANTHER" id="PTHR40042">
    <property type="entry name" value="HYPOTHETICAL MEMBRANE SPANNING PROTEIN"/>
    <property type="match status" value="1"/>
</dbReference>
<dbReference type="PANTHER" id="PTHR40042:SF1">
    <property type="entry name" value="DUF1405 DOMAIN-CONTAINING PROTEIN"/>
    <property type="match status" value="1"/>
</dbReference>
<reference evidence="5" key="3">
    <citation type="submission" date="2016-01" db="EMBL/GenBank/DDBJ databases">
        <authorList>
            <person name="Mitreva M."/>
            <person name="Pepin K.H."/>
            <person name="Mihindukulasuriya K.A."/>
            <person name="Fulton R."/>
            <person name="Fronick C."/>
            <person name="O'Laughlin M."/>
            <person name="Miner T."/>
            <person name="Herter B."/>
            <person name="Rosa B.A."/>
            <person name="Cordes M."/>
            <person name="Tomlinson C."/>
            <person name="Wollam A."/>
            <person name="Palsikar V.B."/>
            <person name="Mardis E.R."/>
            <person name="Wilson R.K."/>
        </authorList>
    </citation>
    <scope>NUCLEOTIDE SEQUENCE [LARGE SCALE GENOMIC DNA]</scope>
    <source>
        <strain evidence="5">GED7749B</strain>
    </source>
</reference>
<proteinExistence type="predicted"/>
<organism evidence="3 5">
    <name type="scientific">Heyndrickxia coagulans</name>
    <name type="common">Weizmannia coagulans</name>
    <dbReference type="NCBI Taxonomy" id="1398"/>
    <lineage>
        <taxon>Bacteria</taxon>
        <taxon>Bacillati</taxon>
        <taxon>Bacillota</taxon>
        <taxon>Bacilli</taxon>
        <taxon>Bacillales</taxon>
        <taxon>Bacillaceae</taxon>
        <taxon>Heyndrickxia</taxon>
    </lineage>
</organism>
<dbReference type="Proteomes" id="UP000032024">
    <property type="component" value="Chromosome"/>
</dbReference>
<reference evidence="2" key="1">
    <citation type="submission" date="2015-01" db="EMBL/GenBank/DDBJ databases">
        <title>Comparative genome analysis of Bacillus coagulans HM-08, Clostridium butyricum HM-68, Bacillus subtilis HM-66 and Bacillus licheniformis BL-09.</title>
        <authorList>
            <person name="Zhang H."/>
        </authorList>
    </citation>
    <scope>NUCLEOTIDE SEQUENCE [LARGE SCALE GENOMIC DNA]</scope>
    <source>
        <strain evidence="2">HM-08</strain>
    </source>
</reference>
<dbReference type="Pfam" id="PF07187">
    <property type="entry name" value="DUF1405"/>
    <property type="match status" value="1"/>
</dbReference>
<dbReference type="EMBL" id="CP010525">
    <property type="protein sequence ID" value="AJO22800.1"/>
    <property type="molecule type" value="Genomic_DNA"/>
</dbReference>
<gene>
    <name evidence="3" type="ORF">HMPREF3213_02564</name>
    <name evidence="2" type="ORF">SB48_HM08orf03180</name>
</gene>
<dbReference type="STRING" id="1398.AB434_3280"/>
<sequence>MNLSFLKWGKTMNVPALYAALADRRVLWMLFLANAAGTIYGYIWYGWQLRDTPPAFWLFVPDSPTASLFFLFVLLAFLWRKHWPYVEALAMVTLFKYGIWAVAMNLLVLIVNGSLPRQGYMLMASHLAMAIEGILYAPFYQFKWKHLLVAAVWTLHNDIIDYVFMQFPRYEDVYRYIREIGYFTFWLSILSLLLAYRFAVHKRRLRLEL</sequence>
<feature type="transmembrane region" description="Helical" evidence="1">
    <location>
        <begin position="57"/>
        <end position="79"/>
    </location>
</feature>
<accession>A0A0C5CBD4</accession>
<evidence type="ECO:0000313" key="2">
    <source>
        <dbReference type="EMBL" id="AJO22800.1"/>
    </source>
</evidence>
<evidence type="ECO:0000313" key="5">
    <source>
        <dbReference type="Proteomes" id="UP000070376"/>
    </source>
</evidence>
<keyword evidence="4" id="KW-1185">Reference proteome</keyword>
<reference evidence="3" key="4">
    <citation type="submission" date="2016-01" db="EMBL/GenBank/DDBJ databases">
        <authorList>
            <person name="Oliw E.H."/>
        </authorList>
    </citation>
    <scope>NUCLEOTIDE SEQUENCE [LARGE SCALE GENOMIC DNA]</scope>
    <source>
        <strain evidence="3">GED7749B</strain>
    </source>
</reference>
<dbReference type="Proteomes" id="UP000070376">
    <property type="component" value="Unassembled WGS sequence"/>
</dbReference>
<name>A0A0C5CBD4_HEYCO</name>
<evidence type="ECO:0000313" key="4">
    <source>
        <dbReference type="Proteomes" id="UP000032024"/>
    </source>
</evidence>
<feature type="transmembrane region" description="Helical" evidence="1">
    <location>
        <begin position="91"/>
        <end position="113"/>
    </location>
</feature>
<dbReference type="EMBL" id="LRPN01000116">
    <property type="protein sequence ID" value="KWZ79460.1"/>
    <property type="molecule type" value="Genomic_DNA"/>
</dbReference>
<dbReference type="PATRIC" id="fig|1398.18.peg.2003"/>
<dbReference type="AlphaFoldDB" id="A0A0C5CBD4"/>
<feature type="transmembrane region" description="Helical" evidence="1">
    <location>
        <begin position="119"/>
        <end position="140"/>
    </location>
</feature>
<evidence type="ECO:0000313" key="3">
    <source>
        <dbReference type="EMBL" id="KWZ79460.1"/>
    </source>
</evidence>
<keyword evidence="1" id="KW-0472">Membrane</keyword>
<keyword evidence="1" id="KW-0812">Transmembrane</keyword>